<dbReference type="EMBL" id="JFFR01000012">
    <property type="protein sequence ID" value="KDN29218.1"/>
    <property type="molecule type" value="Genomic_DNA"/>
</dbReference>
<gene>
    <name evidence="1" type="ORF">VFDL14_18035</name>
</gene>
<reference evidence="1 2" key="1">
    <citation type="submission" date="2014-02" db="EMBL/GenBank/DDBJ databases">
        <title>Vibrio fortis Dalian14 Genome Sequencing.</title>
        <authorList>
            <person name="Wang Y."/>
            <person name="Song L."/>
            <person name="Liu G."/>
            <person name="Ding J."/>
        </authorList>
    </citation>
    <scope>NUCLEOTIDE SEQUENCE [LARGE SCALE GENOMIC DNA]</scope>
    <source>
        <strain evidence="1 2">Dalian14</strain>
    </source>
</reference>
<proteinExistence type="predicted"/>
<comment type="caution">
    <text evidence="1">The sequence shown here is derived from an EMBL/GenBank/DDBJ whole genome shotgun (WGS) entry which is preliminary data.</text>
</comment>
<dbReference type="Proteomes" id="UP000027219">
    <property type="component" value="Unassembled WGS sequence"/>
</dbReference>
<sequence>MKTLYQLSDSDFEQYLLSIKPIVRRSAKSQREIEQVAIEFGYQFTDSYHYQNQTTKVSLLCPSCNHIVFKQPRSILTNPACPSCKVATKTKPSNNKATNRSIRLDDLISTQGSKKLAKAIRDSKT</sequence>
<dbReference type="RefSeq" id="WP_032550563.1">
    <property type="nucleotide sequence ID" value="NZ_JFFR01000012.1"/>
</dbReference>
<evidence type="ECO:0000313" key="1">
    <source>
        <dbReference type="EMBL" id="KDN29218.1"/>
    </source>
</evidence>
<keyword evidence="2" id="KW-1185">Reference proteome</keyword>
<accession>A0A066UYA4</accession>
<evidence type="ECO:0000313" key="2">
    <source>
        <dbReference type="Proteomes" id="UP000027219"/>
    </source>
</evidence>
<name>A0A066UYA4_9VIBR</name>
<organism evidence="1 2">
    <name type="scientific">Vibrio fortis</name>
    <dbReference type="NCBI Taxonomy" id="212667"/>
    <lineage>
        <taxon>Bacteria</taxon>
        <taxon>Pseudomonadati</taxon>
        <taxon>Pseudomonadota</taxon>
        <taxon>Gammaproteobacteria</taxon>
        <taxon>Vibrionales</taxon>
        <taxon>Vibrionaceae</taxon>
        <taxon>Vibrio</taxon>
    </lineage>
</organism>
<protein>
    <submittedName>
        <fullName evidence="1">Uncharacterized protein</fullName>
    </submittedName>
</protein>
<dbReference type="AlphaFoldDB" id="A0A066UYA4"/>